<evidence type="ECO:0000313" key="3">
    <source>
        <dbReference type="Proteomes" id="UP000182508"/>
    </source>
</evidence>
<dbReference type="AlphaFoldDB" id="A0A1G6D5A4"/>
<evidence type="ECO:0000256" key="1">
    <source>
        <dbReference type="SAM" id="Phobius"/>
    </source>
</evidence>
<keyword evidence="1" id="KW-1133">Transmembrane helix</keyword>
<feature type="transmembrane region" description="Helical" evidence="1">
    <location>
        <begin position="84"/>
        <end position="103"/>
    </location>
</feature>
<feature type="transmembrane region" description="Helical" evidence="1">
    <location>
        <begin position="189"/>
        <end position="209"/>
    </location>
</feature>
<evidence type="ECO:0000313" key="2">
    <source>
        <dbReference type="EMBL" id="SDB40332.1"/>
    </source>
</evidence>
<feature type="transmembrane region" description="Helical" evidence="1">
    <location>
        <begin position="151"/>
        <end position="177"/>
    </location>
</feature>
<gene>
    <name evidence="2" type="ORF">SAMN02910293_01985</name>
</gene>
<keyword evidence="1" id="KW-0472">Membrane</keyword>
<feature type="transmembrane region" description="Helical" evidence="1">
    <location>
        <begin position="31"/>
        <end position="49"/>
    </location>
</feature>
<reference evidence="2 3" key="1">
    <citation type="submission" date="2016-10" db="EMBL/GenBank/DDBJ databases">
        <authorList>
            <person name="de Groot N.N."/>
        </authorList>
    </citation>
    <scope>NUCLEOTIDE SEQUENCE [LARGE SCALE GENOMIC DNA]</scope>
    <source>
        <strain evidence="2 3">A-4</strain>
    </source>
</reference>
<dbReference type="EMBL" id="FMXP01000032">
    <property type="protein sequence ID" value="SDB40332.1"/>
    <property type="molecule type" value="Genomic_DNA"/>
</dbReference>
<protein>
    <recommendedName>
        <fullName evidence="4">Dolichyl-phosphate-mannose-protein mannosyltransferase</fullName>
    </recommendedName>
</protein>
<feature type="transmembrane region" description="Helical" evidence="1">
    <location>
        <begin position="215"/>
        <end position="233"/>
    </location>
</feature>
<dbReference type="STRING" id="439219.SAMN02910293_01985"/>
<feature type="transmembrane region" description="Helical" evidence="1">
    <location>
        <begin position="357"/>
        <end position="379"/>
    </location>
</feature>
<feature type="transmembrane region" description="Helical" evidence="1">
    <location>
        <begin position="288"/>
        <end position="305"/>
    </location>
</feature>
<organism evidence="2 3">
    <name type="scientific">Streptococcus henryi</name>
    <dbReference type="NCBI Taxonomy" id="439219"/>
    <lineage>
        <taxon>Bacteria</taxon>
        <taxon>Bacillati</taxon>
        <taxon>Bacillota</taxon>
        <taxon>Bacilli</taxon>
        <taxon>Lactobacillales</taxon>
        <taxon>Streptococcaceae</taxon>
        <taxon>Streptococcus</taxon>
    </lineage>
</organism>
<proteinExistence type="predicted"/>
<keyword evidence="1" id="KW-0812">Transmembrane</keyword>
<keyword evidence="3" id="KW-1185">Reference proteome</keyword>
<sequence>MKLMSWILVWAIIGGYAKFFRVHLKMDRRLVWIFTISSLTLLLYLASLFQFLLVAVWGISIVGSLLALYYIVGNVTKRDPLQRLDAVAIGMLLTLLLFAVTLWQSPLLHYDNFTHWATIVKFLNINNALPTQADAIIGYYTYPVGSSIFNYYVTVLVGFSDGSMLIAQLLLIFSSLYGMFATLKDSNRLLMSIMIFASFALFNYFNIAIRLNNLLVDYLLAAITLAVFSGFVAYKDRLIQLSLNTFALLGLLSIIKTSGLFFVALGLLVYVILSISILFKKSFSLRNIFLISTTIFLSALPYGLWQWHVEANFTNSQEAKHAISSSDLNLALSGKLTGTAKEILDHFLLSSFSLNSLASRGIILINVILLLSFIIIGILHKRPKILLLTWLGVDAVLIVYYIGILLMYLVAMPTDEAIVLAGFERYASTIVIILLGVSLIVLVREMDSCLYEQNPLRRNVRSYRSLLTKRLYQHSSLALLFFTVSLFLSENNGVLYNNKIEASNISQQIKSLVGDRREKSEERILVISADKENVDSYFTQYAARYYLWNTHVDAREDLMLSSQEFEKLLKEYDQVLVLDNHYTFNALTKQLYSKIYPPGLYQISDFPMVYSK</sequence>
<name>A0A1G6D5A4_9STRE</name>
<feature type="transmembrane region" description="Helical" evidence="1">
    <location>
        <begin position="55"/>
        <end position="72"/>
    </location>
</feature>
<accession>A0A1G6D5A4</accession>
<evidence type="ECO:0008006" key="4">
    <source>
        <dbReference type="Google" id="ProtNLM"/>
    </source>
</evidence>
<feature type="transmembrane region" description="Helical" evidence="1">
    <location>
        <begin position="386"/>
        <end position="411"/>
    </location>
</feature>
<dbReference type="Proteomes" id="UP000182508">
    <property type="component" value="Unassembled WGS sequence"/>
</dbReference>
<feature type="transmembrane region" description="Helical" evidence="1">
    <location>
        <begin position="423"/>
        <end position="443"/>
    </location>
</feature>
<feature type="transmembrane region" description="Helical" evidence="1">
    <location>
        <begin position="6"/>
        <end position="24"/>
    </location>
</feature>